<feature type="compositionally biased region" description="Basic and acidic residues" evidence="2">
    <location>
        <begin position="411"/>
        <end position="421"/>
    </location>
</feature>
<evidence type="ECO:0000313" key="4">
    <source>
        <dbReference type="Proteomes" id="UP000799440"/>
    </source>
</evidence>
<dbReference type="PANTHER" id="PTHR23075:SF0">
    <property type="entry name" value="ATPASE FAMILY AAA DOMAIN-CONTAINING PROTEIN 3"/>
    <property type="match status" value="1"/>
</dbReference>
<feature type="compositionally biased region" description="Basic and acidic residues" evidence="2">
    <location>
        <begin position="472"/>
        <end position="486"/>
    </location>
</feature>
<feature type="compositionally biased region" description="Basic and acidic residues" evidence="2">
    <location>
        <begin position="631"/>
        <end position="659"/>
    </location>
</feature>
<dbReference type="Proteomes" id="UP000799440">
    <property type="component" value="Unassembled WGS sequence"/>
</dbReference>
<keyword evidence="1" id="KW-0175">Coiled coil</keyword>
<feature type="compositionally biased region" description="Basic and acidic residues" evidence="2">
    <location>
        <begin position="62"/>
        <end position="84"/>
    </location>
</feature>
<feature type="compositionally biased region" description="Polar residues" evidence="2">
    <location>
        <begin position="445"/>
        <end position="466"/>
    </location>
</feature>
<reference evidence="3" key="1">
    <citation type="journal article" date="2020" name="Stud. Mycol.">
        <title>101 Dothideomycetes genomes: a test case for predicting lifestyles and emergence of pathogens.</title>
        <authorList>
            <person name="Haridas S."/>
            <person name="Albert R."/>
            <person name="Binder M."/>
            <person name="Bloem J."/>
            <person name="Labutti K."/>
            <person name="Salamov A."/>
            <person name="Andreopoulos B."/>
            <person name="Baker S."/>
            <person name="Barry K."/>
            <person name="Bills G."/>
            <person name="Bluhm B."/>
            <person name="Cannon C."/>
            <person name="Castanera R."/>
            <person name="Culley D."/>
            <person name="Daum C."/>
            <person name="Ezra D."/>
            <person name="Gonzalez J."/>
            <person name="Henrissat B."/>
            <person name="Kuo A."/>
            <person name="Liang C."/>
            <person name="Lipzen A."/>
            <person name="Lutzoni F."/>
            <person name="Magnuson J."/>
            <person name="Mondo S."/>
            <person name="Nolan M."/>
            <person name="Ohm R."/>
            <person name="Pangilinan J."/>
            <person name="Park H.-J."/>
            <person name="Ramirez L."/>
            <person name="Alfaro M."/>
            <person name="Sun H."/>
            <person name="Tritt A."/>
            <person name="Yoshinaga Y."/>
            <person name="Zwiers L.-H."/>
            <person name="Turgeon B."/>
            <person name="Goodwin S."/>
            <person name="Spatafora J."/>
            <person name="Crous P."/>
            <person name="Grigoriev I."/>
        </authorList>
    </citation>
    <scope>NUCLEOTIDE SEQUENCE</scope>
    <source>
        <strain evidence="3">CBS 119925</strain>
    </source>
</reference>
<proteinExistence type="predicted"/>
<feature type="compositionally biased region" description="Polar residues" evidence="2">
    <location>
        <begin position="342"/>
        <end position="357"/>
    </location>
</feature>
<feature type="compositionally biased region" description="Polar residues" evidence="2">
    <location>
        <begin position="145"/>
        <end position="162"/>
    </location>
</feature>
<organism evidence="3 4">
    <name type="scientific">Sporormia fimetaria CBS 119925</name>
    <dbReference type="NCBI Taxonomy" id="1340428"/>
    <lineage>
        <taxon>Eukaryota</taxon>
        <taxon>Fungi</taxon>
        <taxon>Dikarya</taxon>
        <taxon>Ascomycota</taxon>
        <taxon>Pezizomycotina</taxon>
        <taxon>Dothideomycetes</taxon>
        <taxon>Pleosporomycetidae</taxon>
        <taxon>Pleosporales</taxon>
        <taxon>Sporormiaceae</taxon>
        <taxon>Sporormia</taxon>
    </lineage>
</organism>
<evidence type="ECO:0000256" key="2">
    <source>
        <dbReference type="SAM" id="MobiDB-lite"/>
    </source>
</evidence>
<feature type="compositionally biased region" description="Polar residues" evidence="2">
    <location>
        <begin position="280"/>
        <end position="295"/>
    </location>
</feature>
<feature type="compositionally biased region" description="Polar residues" evidence="2">
    <location>
        <begin position="185"/>
        <end position="238"/>
    </location>
</feature>
<accession>A0A6A6V2J1</accession>
<feature type="compositionally biased region" description="Polar residues" evidence="2">
    <location>
        <begin position="7"/>
        <end position="25"/>
    </location>
</feature>
<protein>
    <submittedName>
        <fullName evidence="3">Uncharacterized protein</fullName>
    </submittedName>
</protein>
<name>A0A6A6V2J1_9PLEO</name>
<dbReference type="PANTHER" id="PTHR23075">
    <property type="entry name" value="PUTATIVE ATP-ASE"/>
    <property type="match status" value="1"/>
</dbReference>
<feature type="compositionally biased region" description="Basic and acidic residues" evidence="2">
    <location>
        <begin position="512"/>
        <end position="622"/>
    </location>
</feature>
<gene>
    <name evidence="3" type="ORF">M011DRAFT_200643</name>
</gene>
<dbReference type="GO" id="GO:0007005">
    <property type="term" value="P:mitochondrion organization"/>
    <property type="evidence" value="ECO:0007669"/>
    <property type="project" value="TreeGrafter"/>
</dbReference>
<feature type="compositionally biased region" description="Low complexity" evidence="2">
    <location>
        <begin position="104"/>
        <end position="118"/>
    </location>
</feature>
<dbReference type="EMBL" id="MU006592">
    <property type="protein sequence ID" value="KAF2743954.1"/>
    <property type="molecule type" value="Genomic_DNA"/>
</dbReference>
<feature type="compositionally biased region" description="Basic and acidic residues" evidence="2">
    <location>
        <begin position="270"/>
        <end position="279"/>
    </location>
</feature>
<dbReference type="OrthoDB" id="2590867at2759"/>
<sequence length="738" mass="79400">MAGSGDQFRQQSLGENTYSQPQQHTGPARGNVAAIPHPSSKQQQHHHGVAGGAGLGGSSAAEVEKQYDEHINTHHLSSMEDQRYDPSAPGAHDPNQAAHHHGRNAGLAAAAGGLAYGASKTGGDASGQSANQQQSSAQAPQSSQTRAPLNNQTQRDGQQHTGRNAALGAAGVGAAGAGLYAASRQGDNSSRPTDMHPTSNQSVDQGSFSGQGAPQPETQQQYGRNAAQDQQSFPTQGAPQPEAQHHHGRDAALGAAGAGAVGTDVHAASRHPEDNRHQENVTGSSRQPTHQQVSPSHDRGVEQQPEAQHHYGRNAALGAAGAGAVGTGIYAASRRPEDNDHQNIAGSFNQPSHQQMPPSHDRGLGQQPHFGHDATSLGAAPRQPGGVSPTHVIPDMHNQSPYQQPHPQNGRHVEQPSHFGRDAAGVAGMGAAGAGIYAAARQPHDTSQSGSHMDPQNQATHQQSGSAAVPDQRQRDFEQEQHDQHHGRNAAIAGGAAGVAGAGAGYAYAQHQGREAEQERLAQEKMQQKELEHQRKAEQKELEHQRKAEQHELEKKQKAEKKAEEKELEHQKKEQEKKLHHEQKQHDKLVAAEEKARQKEIEKENARRQKQAEAEHEHEGKEKKHHLLGFLHKDKNKDKKHTPEQSPRTSKEYTGERPVDGGSPSQHEGRHKLHKDPPPGHPAWQAYEEQRRSMEADARHPVQTAGNDSLHSGVYQPPPGNNAQQGEGMDGYRQFTGM</sequence>
<dbReference type="GO" id="GO:0005739">
    <property type="term" value="C:mitochondrion"/>
    <property type="evidence" value="ECO:0007669"/>
    <property type="project" value="TreeGrafter"/>
</dbReference>
<evidence type="ECO:0000256" key="1">
    <source>
        <dbReference type="ARBA" id="ARBA00023054"/>
    </source>
</evidence>
<evidence type="ECO:0000313" key="3">
    <source>
        <dbReference type="EMBL" id="KAF2743954.1"/>
    </source>
</evidence>
<keyword evidence="4" id="KW-1185">Reference proteome</keyword>
<dbReference type="AlphaFoldDB" id="A0A6A6V2J1"/>
<feature type="compositionally biased region" description="Basic and acidic residues" evidence="2">
    <location>
        <begin position="688"/>
        <end position="700"/>
    </location>
</feature>
<feature type="region of interest" description="Disordered" evidence="2">
    <location>
        <begin position="510"/>
        <end position="738"/>
    </location>
</feature>
<feature type="compositionally biased region" description="Low complexity" evidence="2">
    <location>
        <begin position="126"/>
        <end position="144"/>
    </location>
</feature>
<dbReference type="GO" id="GO:0008270">
    <property type="term" value="F:zinc ion binding"/>
    <property type="evidence" value="ECO:0007669"/>
    <property type="project" value="TreeGrafter"/>
</dbReference>
<feature type="region of interest" description="Disordered" evidence="2">
    <location>
        <begin position="1"/>
        <end position="495"/>
    </location>
</feature>
<feature type="compositionally biased region" description="Polar residues" evidence="2">
    <location>
        <begin position="397"/>
        <end position="407"/>
    </location>
</feature>